<dbReference type="InterPro" id="IPR051536">
    <property type="entry name" value="UDG_Type-4/5"/>
</dbReference>
<feature type="domain" description="Uracil-DNA glycosylase-like" evidence="12">
    <location>
        <begin position="121"/>
        <end position="275"/>
    </location>
</feature>
<evidence type="ECO:0000256" key="8">
    <source>
        <dbReference type="ARBA" id="ARBA00022801"/>
    </source>
</evidence>
<evidence type="ECO:0000259" key="12">
    <source>
        <dbReference type="SMART" id="SM00986"/>
    </source>
</evidence>
<dbReference type="RefSeq" id="WP_264490625.1">
    <property type="nucleotide sequence ID" value="NZ_JAPDDT010000028.1"/>
</dbReference>
<gene>
    <name evidence="13" type="ORF">OKA05_28455</name>
</gene>
<comment type="caution">
    <text evidence="13">The sequence shown here is derived from an EMBL/GenBank/DDBJ whole genome shotgun (WGS) entry which is preliminary data.</text>
</comment>
<keyword evidence="7" id="KW-0227">DNA damage</keyword>
<evidence type="ECO:0000313" key="13">
    <source>
        <dbReference type="EMBL" id="MCW1926517.1"/>
    </source>
</evidence>
<organism evidence="13 14">
    <name type="scientific">Luteolibacter arcticus</name>
    <dbReference type="NCBI Taxonomy" id="1581411"/>
    <lineage>
        <taxon>Bacteria</taxon>
        <taxon>Pseudomonadati</taxon>
        <taxon>Verrucomicrobiota</taxon>
        <taxon>Verrucomicrobiia</taxon>
        <taxon>Verrucomicrobiales</taxon>
        <taxon>Verrucomicrobiaceae</taxon>
        <taxon>Luteolibacter</taxon>
    </lineage>
</organism>
<keyword evidence="6" id="KW-0479">Metal-binding</keyword>
<evidence type="ECO:0000256" key="6">
    <source>
        <dbReference type="ARBA" id="ARBA00022723"/>
    </source>
</evidence>
<proteinExistence type="inferred from homology"/>
<evidence type="ECO:0000256" key="4">
    <source>
        <dbReference type="ARBA" id="ARBA00019403"/>
    </source>
</evidence>
<name>A0ABT3GSL0_9BACT</name>
<evidence type="ECO:0000256" key="9">
    <source>
        <dbReference type="ARBA" id="ARBA00023004"/>
    </source>
</evidence>
<evidence type="ECO:0000256" key="2">
    <source>
        <dbReference type="ARBA" id="ARBA00006521"/>
    </source>
</evidence>
<accession>A0ABT3GSL0</accession>
<dbReference type="InterPro" id="IPR036895">
    <property type="entry name" value="Uracil-DNA_glycosylase-like_sf"/>
</dbReference>
<dbReference type="PANTHER" id="PTHR33693">
    <property type="entry name" value="TYPE-5 URACIL-DNA GLYCOSYLASE"/>
    <property type="match status" value="1"/>
</dbReference>
<evidence type="ECO:0000256" key="7">
    <source>
        <dbReference type="ARBA" id="ARBA00022763"/>
    </source>
</evidence>
<comment type="catalytic activity">
    <reaction evidence="1">
        <text>Hydrolyzes single-stranded DNA or mismatched double-stranded DNA and polynucleotides, releasing free uracil.</text>
        <dbReference type="EC" id="3.2.2.27"/>
    </reaction>
</comment>
<dbReference type="SMART" id="SM00986">
    <property type="entry name" value="UDG"/>
    <property type="match status" value="1"/>
</dbReference>
<evidence type="ECO:0000256" key="5">
    <source>
        <dbReference type="ARBA" id="ARBA00022485"/>
    </source>
</evidence>
<dbReference type="EMBL" id="JAPDDT010000028">
    <property type="protein sequence ID" value="MCW1926517.1"/>
    <property type="molecule type" value="Genomic_DNA"/>
</dbReference>
<dbReference type="SMART" id="SM00987">
    <property type="entry name" value="UreE_C"/>
    <property type="match status" value="1"/>
</dbReference>
<keyword evidence="11" id="KW-0234">DNA repair</keyword>
<dbReference type="EC" id="3.2.2.27" evidence="3"/>
<keyword evidence="9" id="KW-0408">Iron</keyword>
<protein>
    <recommendedName>
        <fullName evidence="4">Type-4 uracil-DNA glycosylase</fullName>
        <ecNumber evidence="3">3.2.2.27</ecNumber>
    </recommendedName>
</protein>
<dbReference type="NCBIfam" id="TIGR00758">
    <property type="entry name" value="UDG_fam4"/>
    <property type="match status" value="1"/>
</dbReference>
<keyword evidence="5" id="KW-0004">4Fe-4S</keyword>
<dbReference type="PANTHER" id="PTHR33693:SF1">
    <property type="entry name" value="TYPE-4 URACIL-DNA GLYCOSYLASE"/>
    <property type="match status" value="1"/>
</dbReference>
<evidence type="ECO:0000256" key="1">
    <source>
        <dbReference type="ARBA" id="ARBA00001400"/>
    </source>
</evidence>
<dbReference type="InterPro" id="IPR005273">
    <property type="entry name" value="Ura-DNA_glyco_family4"/>
</dbReference>
<sequence length="297" mass="31955">MSRPVDALLDFLRSEEVRGVTHIHLDDQAKELLRELHRRARAPKQAPARATSVSAPVAAIAEEPASSSPVSAAAPPVAAFVPAISAPAAGSAAEKIAALAAQAENWAPARKLGTLRTTMVFSTGSPEADLMLVGEAPGYQEELQREPFVGPAGQKLNDILKAMGLAREQAYISNIVKFRPATPGQTTNNRKPTLEEMASCLSFVRAEVEIVKPHCIVALGGTAAEGLLGLTGSVSAMRGKWYEFNGIPVRVTYHPSYLLRSTSVRDKRAVWEDMMEAMEKLGMPVSDKQRSFFLPKA</sequence>
<comment type="similarity">
    <text evidence="2">Belongs to the uracil-DNA glycosylase (UDG) superfamily. Type 4 (UDGa) family.</text>
</comment>
<dbReference type="Proteomes" id="UP001320876">
    <property type="component" value="Unassembled WGS sequence"/>
</dbReference>
<evidence type="ECO:0000256" key="11">
    <source>
        <dbReference type="ARBA" id="ARBA00023204"/>
    </source>
</evidence>
<dbReference type="SUPFAM" id="SSF52141">
    <property type="entry name" value="Uracil-DNA glycosylase-like"/>
    <property type="match status" value="1"/>
</dbReference>
<keyword evidence="14" id="KW-1185">Reference proteome</keyword>
<keyword evidence="10" id="KW-0411">Iron-sulfur</keyword>
<evidence type="ECO:0000313" key="14">
    <source>
        <dbReference type="Proteomes" id="UP001320876"/>
    </source>
</evidence>
<keyword evidence="8" id="KW-0378">Hydrolase</keyword>
<reference evidence="13 14" key="1">
    <citation type="submission" date="2022-10" db="EMBL/GenBank/DDBJ databases">
        <title>Luteolibacter arcticus strain CCTCC AB 2014275, whole genome shotgun sequencing project.</title>
        <authorList>
            <person name="Zhao G."/>
            <person name="Shen L."/>
        </authorList>
    </citation>
    <scope>NUCLEOTIDE SEQUENCE [LARGE SCALE GENOMIC DNA]</scope>
    <source>
        <strain evidence="13 14">CCTCC AB 2014275</strain>
    </source>
</reference>
<dbReference type="CDD" id="cd10030">
    <property type="entry name" value="UDG-F4_TTUDGA_SPO1dp_like"/>
    <property type="match status" value="1"/>
</dbReference>
<evidence type="ECO:0000256" key="3">
    <source>
        <dbReference type="ARBA" id="ARBA00012030"/>
    </source>
</evidence>
<evidence type="ECO:0000256" key="10">
    <source>
        <dbReference type="ARBA" id="ARBA00023014"/>
    </source>
</evidence>
<dbReference type="InterPro" id="IPR005122">
    <property type="entry name" value="Uracil-DNA_glycosylase-like"/>
</dbReference>
<dbReference type="Pfam" id="PF03167">
    <property type="entry name" value="UDG"/>
    <property type="match status" value="1"/>
</dbReference>
<dbReference type="Gene3D" id="3.40.470.10">
    <property type="entry name" value="Uracil-DNA glycosylase-like domain"/>
    <property type="match status" value="1"/>
</dbReference>